<dbReference type="Pfam" id="PF00179">
    <property type="entry name" value="UQ_con"/>
    <property type="match status" value="1"/>
</dbReference>
<evidence type="ECO:0000256" key="7">
    <source>
        <dbReference type="ARBA" id="ARBA00044047"/>
    </source>
</evidence>
<evidence type="ECO:0000256" key="9">
    <source>
        <dbReference type="PROSITE-ProRule" id="PRU10133"/>
    </source>
</evidence>
<comment type="similarity">
    <text evidence="10">Belongs to the ubiquitin-conjugating enzyme family.</text>
</comment>
<evidence type="ECO:0000256" key="6">
    <source>
        <dbReference type="ARBA" id="ARBA00043698"/>
    </source>
</evidence>
<dbReference type="InterPro" id="IPR023313">
    <property type="entry name" value="UBQ-conjugating_AS"/>
</dbReference>
<dbReference type="PANTHER" id="PTHR24067">
    <property type="entry name" value="UBIQUITIN-CONJUGATING ENZYME E2"/>
    <property type="match status" value="1"/>
</dbReference>
<dbReference type="GO" id="GO:0005524">
    <property type="term" value="F:ATP binding"/>
    <property type="evidence" value="ECO:0007669"/>
    <property type="project" value="UniProtKB-UniRule"/>
</dbReference>
<sequence length="182" mass="20806">MIKLFSLKQQKKDGESTTKSGAHKKSSAAQLRITKDINELNLPKTCNTEFPDPDDLLSFKLVICPDEGFYKGGKFTFNFKVGPSYPHEPPKVKCETQVYHPNIDLEGNVCLNILREDWKPVLTINSIVYGLQYLFLEPNPEDPLNKEAAEVLQTNRRLFEHNVQKAMRGGYIGNMLFERCLK</sequence>
<feature type="active site" description="Glycyl thioester intermediate" evidence="9">
    <location>
        <position position="110"/>
    </location>
</feature>
<evidence type="ECO:0000256" key="3">
    <source>
        <dbReference type="ARBA" id="ARBA00022741"/>
    </source>
</evidence>
<dbReference type="GO" id="GO:0061654">
    <property type="term" value="F:NEDD8 conjugating enzyme activity"/>
    <property type="evidence" value="ECO:0007669"/>
    <property type="project" value="UniProtKB-EC"/>
</dbReference>
<evidence type="ECO:0000256" key="1">
    <source>
        <dbReference type="ARBA" id="ARBA00005032"/>
    </source>
</evidence>
<accession>A0A6M2DMD5</accession>
<evidence type="ECO:0000256" key="2">
    <source>
        <dbReference type="ARBA" id="ARBA00022679"/>
    </source>
</evidence>
<proteinExistence type="inferred from homology"/>
<organism evidence="13">
    <name type="scientific">Xenopsylla cheopis</name>
    <name type="common">Oriental rat flea</name>
    <name type="synonym">Pulex cheopis</name>
    <dbReference type="NCBI Taxonomy" id="163159"/>
    <lineage>
        <taxon>Eukaryota</taxon>
        <taxon>Metazoa</taxon>
        <taxon>Ecdysozoa</taxon>
        <taxon>Arthropoda</taxon>
        <taxon>Hexapoda</taxon>
        <taxon>Insecta</taxon>
        <taxon>Pterygota</taxon>
        <taxon>Neoptera</taxon>
        <taxon>Endopterygota</taxon>
        <taxon>Siphonaptera</taxon>
        <taxon>Pulicidae</taxon>
        <taxon>Xenopsyllinae</taxon>
        <taxon>Xenopsylla</taxon>
    </lineage>
</organism>
<evidence type="ECO:0000256" key="10">
    <source>
        <dbReference type="RuleBase" id="RU362109"/>
    </source>
</evidence>
<protein>
    <recommendedName>
        <fullName evidence="7">E2 NEDD8-conjugating enzyme</fullName>
        <ecNumber evidence="7">2.3.2.34</ecNumber>
    </recommendedName>
    <alternativeName>
        <fullName evidence="8">NEDD8 carrier protein</fullName>
    </alternativeName>
</protein>
<dbReference type="PROSITE" id="PS00183">
    <property type="entry name" value="UBC_1"/>
    <property type="match status" value="1"/>
</dbReference>
<dbReference type="FunFam" id="3.10.110.10:FF:000239">
    <property type="entry name" value="NEDD8-conjugating enzyme Ubc12"/>
    <property type="match status" value="1"/>
</dbReference>
<dbReference type="CDD" id="cd23794">
    <property type="entry name" value="UBCc_UBE2F_UBE2M"/>
    <property type="match status" value="1"/>
</dbReference>
<dbReference type="Gene3D" id="3.10.110.10">
    <property type="entry name" value="Ubiquitin Conjugating Enzyme"/>
    <property type="match status" value="1"/>
</dbReference>
<feature type="domain" description="UBC core" evidence="12">
    <location>
        <begin position="28"/>
        <end position="172"/>
    </location>
</feature>
<keyword evidence="3 10" id="KW-0547">Nucleotide-binding</keyword>
<dbReference type="EC" id="2.3.2.34" evidence="7"/>
<dbReference type="InterPro" id="IPR050113">
    <property type="entry name" value="Ub_conjugating_enzyme"/>
</dbReference>
<evidence type="ECO:0000313" key="13">
    <source>
        <dbReference type="EMBL" id="NOV47455.1"/>
    </source>
</evidence>
<dbReference type="PROSITE" id="PS50127">
    <property type="entry name" value="UBC_2"/>
    <property type="match status" value="1"/>
</dbReference>
<keyword evidence="2" id="KW-0808">Transferase</keyword>
<evidence type="ECO:0000256" key="5">
    <source>
        <dbReference type="ARBA" id="ARBA00022840"/>
    </source>
</evidence>
<evidence type="ECO:0000256" key="8">
    <source>
        <dbReference type="ARBA" id="ARBA00079113"/>
    </source>
</evidence>
<feature type="region of interest" description="Disordered" evidence="11">
    <location>
        <begin position="1"/>
        <end position="27"/>
    </location>
</feature>
<comment type="catalytic activity">
    <reaction evidence="6">
        <text>[E1 NEDD8-activating enzyme]-S-[NEDD8 protein]-yl-L-cysteine + [E2 NEDD8-conjugating enzyme]-L-cysteine = [E1 NEDD8-activating enzyme]-L-cysteine + [E2 NEDD8-conjugating enzyme]-S-[NEDD8-protein]-yl-L-cysteine.</text>
        <dbReference type="EC" id="2.3.2.34"/>
    </reaction>
</comment>
<dbReference type="InterPro" id="IPR016135">
    <property type="entry name" value="UBQ-conjugating_enzyme/RWD"/>
</dbReference>
<dbReference type="EMBL" id="GIIL01003729">
    <property type="protein sequence ID" value="NOV47455.1"/>
    <property type="molecule type" value="Transcribed_RNA"/>
</dbReference>
<dbReference type="SUPFAM" id="SSF54495">
    <property type="entry name" value="UBC-like"/>
    <property type="match status" value="1"/>
</dbReference>
<dbReference type="SMART" id="SM00212">
    <property type="entry name" value="UBCc"/>
    <property type="match status" value="1"/>
</dbReference>
<dbReference type="InterPro" id="IPR000608">
    <property type="entry name" value="UBC"/>
</dbReference>
<keyword evidence="4 10" id="KW-0833">Ubl conjugation pathway</keyword>
<evidence type="ECO:0000256" key="11">
    <source>
        <dbReference type="SAM" id="MobiDB-lite"/>
    </source>
</evidence>
<keyword evidence="5 10" id="KW-0067">ATP-binding</keyword>
<dbReference type="AlphaFoldDB" id="A0A6M2DMD5"/>
<comment type="pathway">
    <text evidence="1">Protein modification; protein neddylation.</text>
</comment>
<evidence type="ECO:0000259" key="12">
    <source>
        <dbReference type="PROSITE" id="PS50127"/>
    </source>
</evidence>
<name>A0A6M2DMD5_XENCH</name>
<reference evidence="13" key="1">
    <citation type="submission" date="2020-03" db="EMBL/GenBank/DDBJ databases">
        <title>Transcriptomic Profiling of the Digestive Tract of the Rat Flea, Xenopsylla cheopis, Following Blood Feeding and Infection with Yersinia pestis.</title>
        <authorList>
            <person name="Bland D.M."/>
            <person name="Martens C.A."/>
            <person name="Virtaneva K."/>
            <person name="Kanakabandi K."/>
            <person name="Long D."/>
            <person name="Rosenke R."/>
            <person name="Saturday G.A."/>
            <person name="Hoyt F.H."/>
            <person name="Bruno D.P."/>
            <person name="Ribeiro J.M.C."/>
            <person name="Hinnebusch J."/>
        </authorList>
    </citation>
    <scope>NUCLEOTIDE SEQUENCE</scope>
</reference>
<evidence type="ECO:0000256" key="4">
    <source>
        <dbReference type="ARBA" id="ARBA00022786"/>
    </source>
</evidence>